<evidence type="ECO:0000313" key="1">
    <source>
        <dbReference type="EMBL" id="BAN21759.1"/>
    </source>
</evidence>
<keyword evidence="2" id="KW-1185">Reference proteome</keyword>
<sequence length="41" mass="4494">MHTNVTRCPISLILDENTVIGGQLLELGHVILLECIGLSDY</sequence>
<dbReference type="Proteomes" id="UP000013966">
    <property type="component" value="Chromosome 1"/>
</dbReference>
<dbReference type="AlphaFoldDB" id="R4WER2"/>
<name>R4WER2_9BURK</name>
<reference evidence="1 2" key="1">
    <citation type="journal article" date="2013" name="Genome Announc.">
        <title>Complete Genome Sequence of Burkholderia sp. Strain RPE64, Bacterial Symbiont of the Bean Bug Riptortus pedestris.</title>
        <authorList>
            <person name="Shibata T.F."/>
            <person name="Maeda T."/>
            <person name="Nikoh N."/>
            <person name="Yamaguchi K."/>
            <person name="Oshima K."/>
            <person name="Hattori M."/>
            <person name="Nishiyama T."/>
            <person name="Hasebe M."/>
            <person name="Fukatsu T."/>
            <person name="Kikuchi Y."/>
            <person name="Shigenobu S."/>
        </authorList>
    </citation>
    <scope>NUCLEOTIDE SEQUENCE [LARGE SCALE GENOMIC DNA]</scope>
</reference>
<gene>
    <name evidence="1" type="ORF">BRPE64_ACDS00050</name>
</gene>
<dbReference type="PATRIC" id="fig|758793.3.peg.6"/>
<accession>R4WER2</accession>
<evidence type="ECO:0000313" key="2">
    <source>
        <dbReference type="Proteomes" id="UP000013966"/>
    </source>
</evidence>
<protein>
    <submittedName>
        <fullName evidence="1">Uncharacterized protein</fullName>
    </submittedName>
</protein>
<dbReference type="HOGENOM" id="CLU_3266862_0_0_4"/>
<dbReference type="KEGG" id="buo:BRPE64_ACDS00050"/>
<dbReference type="EMBL" id="AP013058">
    <property type="protein sequence ID" value="BAN21759.1"/>
    <property type="molecule type" value="Genomic_DNA"/>
</dbReference>
<proteinExistence type="predicted"/>
<reference evidence="1 2" key="2">
    <citation type="journal article" date="2018" name="Int. J. Syst. Evol. Microbiol.">
        <title>Burkholderia insecticola sp. nov., a gut symbiotic bacterium of the bean bug Riptortus pedestris.</title>
        <authorList>
            <person name="Takeshita K."/>
            <person name="Tamaki H."/>
            <person name="Ohbayashi T."/>
            <person name="Meng X.-Y."/>
            <person name="Sone T."/>
            <person name="Mitani Y."/>
            <person name="Peeters C."/>
            <person name="Kikuchi Y."/>
            <person name="Vandamme P."/>
        </authorList>
    </citation>
    <scope>NUCLEOTIDE SEQUENCE [LARGE SCALE GENOMIC DNA]</scope>
    <source>
        <strain evidence="1">RPE64</strain>
    </source>
</reference>
<organism evidence="1 2">
    <name type="scientific">Caballeronia insecticola</name>
    <dbReference type="NCBI Taxonomy" id="758793"/>
    <lineage>
        <taxon>Bacteria</taxon>
        <taxon>Pseudomonadati</taxon>
        <taxon>Pseudomonadota</taxon>
        <taxon>Betaproteobacteria</taxon>
        <taxon>Burkholderiales</taxon>
        <taxon>Burkholderiaceae</taxon>
        <taxon>Caballeronia</taxon>
    </lineage>
</organism>